<dbReference type="PANTHER" id="PTHR19338">
    <property type="entry name" value="TRANSLOCASE OF INNER MITOCHONDRIAL MEMBRANE 13 HOMOLOG"/>
    <property type="match status" value="1"/>
</dbReference>
<dbReference type="InterPro" id="IPR027417">
    <property type="entry name" value="P-loop_NTPase"/>
</dbReference>
<dbReference type="SUPFAM" id="SSF52540">
    <property type="entry name" value="P-loop containing nucleoside triphosphate hydrolases"/>
    <property type="match status" value="1"/>
</dbReference>
<evidence type="ECO:0000313" key="3">
    <source>
        <dbReference type="Proteomes" id="UP000224567"/>
    </source>
</evidence>
<reference evidence="2 3" key="1">
    <citation type="journal article" date="2017" name="Genome Biol.">
        <title>New reference genome sequences of hot pepper reveal the massive evolution of plant disease-resistance genes by retroduplication.</title>
        <authorList>
            <person name="Kim S."/>
            <person name="Park J."/>
            <person name="Yeom S.I."/>
            <person name="Kim Y.M."/>
            <person name="Seo E."/>
            <person name="Kim K.T."/>
            <person name="Kim M.S."/>
            <person name="Lee J.M."/>
            <person name="Cheong K."/>
            <person name="Shin H.S."/>
            <person name="Kim S.B."/>
            <person name="Han K."/>
            <person name="Lee J."/>
            <person name="Park M."/>
            <person name="Lee H.A."/>
            <person name="Lee H.Y."/>
            <person name="Lee Y."/>
            <person name="Oh S."/>
            <person name="Lee J.H."/>
            <person name="Choi E."/>
            <person name="Choi E."/>
            <person name="Lee S.E."/>
            <person name="Jeon J."/>
            <person name="Kim H."/>
            <person name="Choi G."/>
            <person name="Song H."/>
            <person name="Lee J."/>
            <person name="Lee S.C."/>
            <person name="Kwon J.K."/>
            <person name="Lee H.Y."/>
            <person name="Koo N."/>
            <person name="Hong Y."/>
            <person name="Kim R.W."/>
            <person name="Kang W.H."/>
            <person name="Huh J.H."/>
            <person name="Kang B.C."/>
            <person name="Yang T.J."/>
            <person name="Lee Y.H."/>
            <person name="Bennetzen J.L."/>
            <person name="Choi D."/>
        </authorList>
    </citation>
    <scope>NUCLEOTIDE SEQUENCE [LARGE SCALE GENOMIC DNA]</scope>
    <source>
        <strain evidence="3">cv. PBC81</strain>
    </source>
</reference>
<sequence length="248" mass="28233">MLTHVEGLIAEEASAAYSFSAEKVEEVNSVGFINVQLIVLVTGDYPVWYLHLLCNIITETKLVKDHLKEFHATIVQEVEVPLKEQEPNPVRQVVKATQLNEVVVGFDEEADLLIDRLTRGPKYLDIVSIVGMLCLGKTTLAKKVYYNVNIWSYFDIQAMCCVSRAYDRRKLFLDILNQVNSSNQYKEKNLAGALRKFLIRKRYLVYIDDIWSVDTLDDLIGCFPDDDNGSRILLTSRLNDGALEINPN</sequence>
<keyword evidence="3" id="KW-1185">Reference proteome</keyword>
<accession>A0A2G2WHC6</accession>
<dbReference type="Gene3D" id="3.40.50.300">
    <property type="entry name" value="P-loop containing nucleotide triphosphate hydrolases"/>
    <property type="match status" value="1"/>
</dbReference>
<proteinExistence type="predicted"/>
<dbReference type="PRINTS" id="PR00364">
    <property type="entry name" value="DISEASERSIST"/>
</dbReference>
<dbReference type="EMBL" id="MLFT02000006">
    <property type="protein sequence ID" value="PHT44646.1"/>
    <property type="molecule type" value="Genomic_DNA"/>
</dbReference>
<reference evidence="3" key="2">
    <citation type="journal article" date="2017" name="J. Anim. Genet.">
        <title>Multiple reference genome sequences of hot pepper reveal the massive evolution of plant disease resistance genes by retroduplication.</title>
        <authorList>
            <person name="Kim S."/>
            <person name="Park J."/>
            <person name="Yeom S.-I."/>
            <person name="Kim Y.-M."/>
            <person name="Seo E."/>
            <person name="Kim K.-T."/>
            <person name="Kim M.-S."/>
            <person name="Lee J.M."/>
            <person name="Cheong K."/>
            <person name="Shin H.-S."/>
            <person name="Kim S.-B."/>
            <person name="Han K."/>
            <person name="Lee J."/>
            <person name="Park M."/>
            <person name="Lee H.-A."/>
            <person name="Lee H.-Y."/>
            <person name="Lee Y."/>
            <person name="Oh S."/>
            <person name="Lee J.H."/>
            <person name="Choi E."/>
            <person name="Choi E."/>
            <person name="Lee S.E."/>
            <person name="Jeon J."/>
            <person name="Kim H."/>
            <person name="Choi G."/>
            <person name="Song H."/>
            <person name="Lee J."/>
            <person name="Lee S.-C."/>
            <person name="Kwon J.-K."/>
            <person name="Lee H.-Y."/>
            <person name="Koo N."/>
            <person name="Hong Y."/>
            <person name="Kim R.W."/>
            <person name="Kang W.-H."/>
            <person name="Huh J.H."/>
            <person name="Kang B.-C."/>
            <person name="Yang T.-J."/>
            <person name="Lee Y.-H."/>
            <person name="Bennetzen J.L."/>
            <person name="Choi D."/>
        </authorList>
    </citation>
    <scope>NUCLEOTIDE SEQUENCE [LARGE SCALE GENOMIC DNA]</scope>
    <source>
        <strain evidence="3">cv. PBC81</strain>
    </source>
</reference>
<dbReference type="InterPro" id="IPR002182">
    <property type="entry name" value="NB-ARC"/>
</dbReference>
<dbReference type="Proteomes" id="UP000224567">
    <property type="component" value="Unassembled WGS sequence"/>
</dbReference>
<dbReference type="Pfam" id="PF00931">
    <property type="entry name" value="NB-ARC"/>
    <property type="match status" value="1"/>
</dbReference>
<dbReference type="AlphaFoldDB" id="A0A2G2WHC6"/>
<dbReference type="OrthoDB" id="1732559at2759"/>
<dbReference type="PANTHER" id="PTHR19338:SF73">
    <property type="entry name" value="DISEASE RESISTANCE PROTEIN RGA2-LIKE"/>
    <property type="match status" value="1"/>
</dbReference>
<feature type="domain" description="NB-ARC" evidence="1">
    <location>
        <begin position="109"/>
        <end position="240"/>
    </location>
</feature>
<protein>
    <recommendedName>
        <fullName evidence="1">NB-ARC domain-containing protein</fullName>
    </recommendedName>
</protein>
<name>A0A2G2WHC6_CAPBA</name>
<gene>
    <name evidence="2" type="ORF">CQW23_13804</name>
</gene>
<dbReference type="STRING" id="33114.A0A2G2WHC6"/>
<dbReference type="GO" id="GO:0043531">
    <property type="term" value="F:ADP binding"/>
    <property type="evidence" value="ECO:0007669"/>
    <property type="project" value="InterPro"/>
</dbReference>
<organism evidence="2 3">
    <name type="scientific">Capsicum baccatum</name>
    <name type="common">Peruvian pepper</name>
    <dbReference type="NCBI Taxonomy" id="33114"/>
    <lineage>
        <taxon>Eukaryota</taxon>
        <taxon>Viridiplantae</taxon>
        <taxon>Streptophyta</taxon>
        <taxon>Embryophyta</taxon>
        <taxon>Tracheophyta</taxon>
        <taxon>Spermatophyta</taxon>
        <taxon>Magnoliopsida</taxon>
        <taxon>eudicotyledons</taxon>
        <taxon>Gunneridae</taxon>
        <taxon>Pentapetalae</taxon>
        <taxon>asterids</taxon>
        <taxon>lamiids</taxon>
        <taxon>Solanales</taxon>
        <taxon>Solanaceae</taxon>
        <taxon>Solanoideae</taxon>
        <taxon>Capsiceae</taxon>
        <taxon>Capsicum</taxon>
    </lineage>
</organism>
<evidence type="ECO:0000313" key="2">
    <source>
        <dbReference type="EMBL" id="PHT44646.1"/>
    </source>
</evidence>
<evidence type="ECO:0000259" key="1">
    <source>
        <dbReference type="Pfam" id="PF00931"/>
    </source>
</evidence>
<comment type="caution">
    <text evidence="2">The sequence shown here is derived from an EMBL/GenBank/DDBJ whole genome shotgun (WGS) entry which is preliminary data.</text>
</comment>